<dbReference type="PANTHER" id="PTHR18964:SF149">
    <property type="entry name" value="BIFUNCTIONAL UDP-N-ACETYLGLUCOSAMINE 2-EPIMERASE_N-ACETYLMANNOSAMINE KINASE"/>
    <property type="match status" value="1"/>
</dbReference>
<proteinExistence type="inferred from homology"/>
<evidence type="ECO:0000313" key="4">
    <source>
        <dbReference type="Proteomes" id="UP001190825"/>
    </source>
</evidence>
<dbReference type="AlphaFoldDB" id="A0A508WRY9"/>
<dbReference type="SUPFAM" id="SSF46785">
    <property type="entry name" value="Winged helix' DNA-binding domain"/>
    <property type="match status" value="1"/>
</dbReference>
<dbReference type="OMA" id="GMHCSYM"/>
<dbReference type="InterPro" id="IPR043129">
    <property type="entry name" value="ATPase_NBD"/>
</dbReference>
<organism evidence="3">
    <name type="scientific">Sinorhizobium medicae</name>
    <dbReference type="NCBI Taxonomy" id="110321"/>
    <lineage>
        <taxon>Bacteria</taxon>
        <taxon>Pseudomonadati</taxon>
        <taxon>Pseudomonadota</taxon>
        <taxon>Alphaproteobacteria</taxon>
        <taxon>Hyphomicrobiales</taxon>
        <taxon>Rhizobiaceae</taxon>
        <taxon>Sinorhizobium/Ensifer group</taxon>
        <taxon>Sinorhizobium</taxon>
    </lineage>
</organism>
<accession>A0A508WRY9</accession>
<keyword evidence="4" id="KW-1185">Reference proteome</keyword>
<dbReference type="GO" id="GO:0016301">
    <property type="term" value="F:kinase activity"/>
    <property type="evidence" value="ECO:0007669"/>
    <property type="project" value="UniProtKB-KW"/>
</dbReference>
<dbReference type="InterPro" id="IPR000600">
    <property type="entry name" value="ROK"/>
</dbReference>
<protein>
    <submittedName>
        <fullName evidence="3">ROK family protein</fullName>
    </submittedName>
    <submittedName>
        <fullName evidence="2">Sugar kinase</fullName>
    </submittedName>
</protein>
<evidence type="ECO:0000313" key="3">
    <source>
        <dbReference type="EMBL" id="VTZ60277.1"/>
    </source>
</evidence>
<dbReference type="Proteomes" id="UP000507954">
    <property type="component" value="Unassembled WGS sequence"/>
</dbReference>
<dbReference type="SUPFAM" id="SSF53067">
    <property type="entry name" value="Actin-like ATPase domain"/>
    <property type="match status" value="1"/>
</dbReference>
<dbReference type="EMBL" id="NBUC01000126">
    <property type="protein sequence ID" value="PLT97884.1"/>
    <property type="molecule type" value="Genomic_DNA"/>
</dbReference>
<dbReference type="RefSeq" id="WP_011975296.1">
    <property type="nucleotide sequence ID" value="NZ_ATYC01000022.1"/>
</dbReference>
<dbReference type="Gene3D" id="3.30.420.40">
    <property type="match status" value="2"/>
</dbReference>
<sequence length="371" mass="38964">MGLHHGQVLRILRDEGPNSRAILARRSKLSATTLTHVTAQLLADGSVVEEEPGASGGLGRPALAIRLLPDAHHVAGVHIGAGLVQLTVTNLLGSPKAAASFEYGLPNTSPEALTTRIADEIERLKAVSGVEDLLGVGVGVPGPVDAGQRSILASINTGWRNLPLAGMLERRTGLSVVLEHNVSAMAVAEARFGLGRNVAAVLFVYLRSGLGAGLVVDGMPFRPGGHGAVELGHIQISQDGPLCSCGNHGCLESYVNERVLMRSLGSEGSAPADLLMQLERTASWKPTLARLTDSLAIAISLLTPDLIVFGGHLGDAPDSLFSHLREHLPPRVMPHMREILRLERTSFGSQSGPIGGAAVALDHFFYSGARL</sequence>
<reference evidence="3" key="3">
    <citation type="submission" date="2019-06" db="EMBL/GenBank/DDBJ databases">
        <authorList>
            <person name="Le Quere A."/>
            <person name="Colella S."/>
        </authorList>
    </citation>
    <scope>NUCLEOTIDE SEQUENCE</scope>
    <source>
        <strain evidence="3">EmedicaeMD41</strain>
    </source>
</reference>
<dbReference type="InterPro" id="IPR036388">
    <property type="entry name" value="WH-like_DNA-bd_sf"/>
</dbReference>
<evidence type="ECO:0000256" key="1">
    <source>
        <dbReference type="ARBA" id="ARBA00006479"/>
    </source>
</evidence>
<reference evidence="2 4" key="2">
    <citation type="journal article" date="2018" name="FEMS Microbiol. Ecol.">
        <title>Co-invading symbiotic mutualists of Medicago polymorpha retain high ancestral diversity and contain diverse accessory genomes.</title>
        <authorList>
            <person name="Porter S.S."/>
            <person name="Faber-Hammond J.J."/>
            <person name="Friesen M.L."/>
        </authorList>
    </citation>
    <scope>NUCLEOTIDE SEQUENCE [LARGE SCALE GENOMIC DNA]</scope>
    <source>
        <strain evidence="2 4">Str16</strain>
    </source>
</reference>
<dbReference type="InterPro" id="IPR036390">
    <property type="entry name" value="WH_DNA-bd_sf"/>
</dbReference>
<keyword evidence="2" id="KW-0418">Kinase</keyword>
<dbReference type="GeneID" id="61612094"/>
<gene>
    <name evidence="2" type="ORF">BMJ33_25410</name>
    <name evidence="3" type="ORF">EMEDMD4_150056</name>
</gene>
<comment type="similarity">
    <text evidence="1">Belongs to the ROK (NagC/XylR) family.</text>
</comment>
<dbReference type="Pfam" id="PF00480">
    <property type="entry name" value="ROK"/>
    <property type="match status" value="1"/>
</dbReference>
<keyword evidence="2" id="KW-0808">Transferase</keyword>
<reference evidence="2" key="1">
    <citation type="submission" date="2017-04" db="EMBL/GenBank/DDBJ databases">
        <authorList>
            <person name="Porter S."/>
            <person name="Friesen M.L."/>
            <person name="Faber-Hammond J."/>
        </authorList>
    </citation>
    <scope>NUCLEOTIDE SEQUENCE</scope>
    <source>
        <strain evidence="2">Str16</strain>
    </source>
</reference>
<name>A0A508WRY9_9HYPH</name>
<evidence type="ECO:0000313" key="2">
    <source>
        <dbReference type="EMBL" id="PLT97884.1"/>
    </source>
</evidence>
<dbReference type="PANTHER" id="PTHR18964">
    <property type="entry name" value="ROK (REPRESSOR, ORF, KINASE) FAMILY"/>
    <property type="match status" value="1"/>
</dbReference>
<dbReference type="Gene3D" id="1.10.10.10">
    <property type="entry name" value="Winged helix-like DNA-binding domain superfamily/Winged helix DNA-binding domain"/>
    <property type="match status" value="1"/>
</dbReference>
<dbReference type="Proteomes" id="UP001190825">
    <property type="component" value="Unassembled WGS sequence"/>
</dbReference>
<dbReference type="EMBL" id="CABFNB010000057">
    <property type="protein sequence ID" value="VTZ60277.1"/>
    <property type="molecule type" value="Genomic_DNA"/>
</dbReference>